<dbReference type="Proteomes" id="UP000036403">
    <property type="component" value="Unassembled WGS sequence"/>
</dbReference>
<feature type="compositionally biased region" description="Basic and acidic residues" evidence="1">
    <location>
        <begin position="125"/>
        <end position="136"/>
    </location>
</feature>
<gene>
    <name evidence="2" type="ORF">RF55_5776</name>
</gene>
<dbReference type="PaxDb" id="67767-A0A0J7KUX0"/>
<dbReference type="AlphaFoldDB" id="A0A0J7KUX0"/>
<proteinExistence type="predicted"/>
<keyword evidence="3" id="KW-1185">Reference proteome</keyword>
<organism evidence="2 3">
    <name type="scientific">Lasius niger</name>
    <name type="common">Black garden ant</name>
    <dbReference type="NCBI Taxonomy" id="67767"/>
    <lineage>
        <taxon>Eukaryota</taxon>
        <taxon>Metazoa</taxon>
        <taxon>Ecdysozoa</taxon>
        <taxon>Arthropoda</taxon>
        <taxon>Hexapoda</taxon>
        <taxon>Insecta</taxon>
        <taxon>Pterygota</taxon>
        <taxon>Neoptera</taxon>
        <taxon>Endopterygota</taxon>
        <taxon>Hymenoptera</taxon>
        <taxon>Apocrita</taxon>
        <taxon>Aculeata</taxon>
        <taxon>Formicoidea</taxon>
        <taxon>Formicidae</taxon>
        <taxon>Formicinae</taxon>
        <taxon>Lasius</taxon>
        <taxon>Lasius</taxon>
    </lineage>
</organism>
<evidence type="ECO:0000313" key="3">
    <source>
        <dbReference type="Proteomes" id="UP000036403"/>
    </source>
</evidence>
<evidence type="ECO:0000313" key="2">
    <source>
        <dbReference type="EMBL" id="KMQ94086.1"/>
    </source>
</evidence>
<feature type="compositionally biased region" description="Basic and acidic residues" evidence="1">
    <location>
        <begin position="81"/>
        <end position="97"/>
    </location>
</feature>
<dbReference type="EMBL" id="LBMM01003001">
    <property type="protein sequence ID" value="KMQ94086.1"/>
    <property type="molecule type" value="Genomic_DNA"/>
</dbReference>
<feature type="region of interest" description="Disordered" evidence="1">
    <location>
        <begin position="1"/>
        <end position="149"/>
    </location>
</feature>
<comment type="caution">
    <text evidence="2">The sequence shown here is derived from an EMBL/GenBank/DDBJ whole genome shotgun (WGS) entry which is preliminary data.</text>
</comment>
<reference evidence="2 3" key="1">
    <citation type="submission" date="2015-04" db="EMBL/GenBank/DDBJ databases">
        <title>Lasius niger genome sequencing.</title>
        <authorList>
            <person name="Konorov E.A."/>
            <person name="Nikitin M.A."/>
            <person name="Kirill M.V."/>
            <person name="Chang P."/>
        </authorList>
    </citation>
    <scope>NUCLEOTIDE SEQUENCE [LARGE SCALE GENOMIC DNA]</scope>
    <source>
        <tissue evidence="2">Whole</tissue>
    </source>
</reference>
<feature type="compositionally biased region" description="Polar residues" evidence="1">
    <location>
        <begin position="24"/>
        <end position="37"/>
    </location>
</feature>
<evidence type="ECO:0000256" key="1">
    <source>
        <dbReference type="SAM" id="MobiDB-lite"/>
    </source>
</evidence>
<name>A0A0J7KUX0_LASNI</name>
<accession>A0A0J7KUX0</accession>
<sequence>MWGEGPFGQRLHCPTKVPGVCRLGTTSRSQGGQQSLYNGEKEGKSPSSPTKAQSKSAEKAAAKPPVDPDPSRVATPAHSIKSMEVESSKEKRNPLEKRKTRKGQGEETPALKRVRVVSPEQRSAPPDRRSEKKDGKGALGHGTFGHRSFGHGQLDTVNWTPFLWKPLIWTPIIWTPFIWTRFL</sequence>
<protein>
    <submittedName>
        <fullName evidence="2">Uncharacterized protein</fullName>
    </submittedName>
</protein>